<dbReference type="Proteomes" id="UP001365542">
    <property type="component" value="Unassembled WGS sequence"/>
</dbReference>
<comment type="caution">
    <text evidence="1">The sequence shown here is derived from an EMBL/GenBank/DDBJ whole genome shotgun (WGS) entry which is preliminary data.</text>
</comment>
<protein>
    <submittedName>
        <fullName evidence="1">Uncharacterized protein</fullName>
    </submittedName>
</protein>
<accession>A0AAV9WVY1</accession>
<evidence type="ECO:0000313" key="2">
    <source>
        <dbReference type="Proteomes" id="UP001365542"/>
    </source>
</evidence>
<reference evidence="1 2" key="1">
    <citation type="submission" date="2019-10" db="EMBL/GenBank/DDBJ databases">
        <authorList>
            <person name="Palmer J.M."/>
        </authorList>
    </citation>
    <scope>NUCLEOTIDE SEQUENCE [LARGE SCALE GENOMIC DNA]</scope>
    <source>
        <strain evidence="1 2">TWF694</strain>
    </source>
</reference>
<keyword evidence="2" id="KW-1185">Reference proteome</keyword>
<organism evidence="1 2">
    <name type="scientific">Orbilia ellipsospora</name>
    <dbReference type="NCBI Taxonomy" id="2528407"/>
    <lineage>
        <taxon>Eukaryota</taxon>
        <taxon>Fungi</taxon>
        <taxon>Dikarya</taxon>
        <taxon>Ascomycota</taxon>
        <taxon>Pezizomycotina</taxon>
        <taxon>Orbiliomycetes</taxon>
        <taxon>Orbiliales</taxon>
        <taxon>Orbiliaceae</taxon>
        <taxon>Orbilia</taxon>
    </lineage>
</organism>
<sequence>MTHGWVPCPYCRGRRCQYCNWCGYVQGSSGIPGVTDEMLFDEDIERVDEHEVDPEYATDEIMAEPLGLEPTTYNLFPKTAPGPL</sequence>
<name>A0AAV9WVY1_9PEZI</name>
<gene>
    <name evidence="1" type="ORF">TWF694_004670</name>
</gene>
<proteinExistence type="predicted"/>
<evidence type="ECO:0000313" key="1">
    <source>
        <dbReference type="EMBL" id="KAK6527689.1"/>
    </source>
</evidence>
<dbReference type="EMBL" id="JAVHJO010000015">
    <property type="protein sequence ID" value="KAK6527689.1"/>
    <property type="molecule type" value="Genomic_DNA"/>
</dbReference>
<dbReference type="AlphaFoldDB" id="A0AAV9WVY1"/>